<dbReference type="Pfam" id="PF00512">
    <property type="entry name" value="HisKA"/>
    <property type="match status" value="1"/>
</dbReference>
<dbReference type="CDD" id="cd16922">
    <property type="entry name" value="HATPase_EvgS-ArcB-TorS-like"/>
    <property type="match status" value="1"/>
</dbReference>
<dbReference type="AlphaFoldDB" id="A0A5J5FV73"/>
<protein>
    <recommendedName>
        <fullName evidence="10">Circadian input-output histidine kinase CikA</fullName>
        <ecNumber evidence="3">2.7.13.3</ecNumber>
    </recommendedName>
</protein>
<evidence type="ECO:0000256" key="2">
    <source>
        <dbReference type="ARBA" id="ARBA00006402"/>
    </source>
</evidence>
<feature type="transmembrane region" description="Helical" evidence="11">
    <location>
        <begin position="104"/>
        <end position="126"/>
    </location>
</feature>
<comment type="catalytic activity">
    <reaction evidence="1">
        <text>ATP + protein L-histidine = ADP + protein N-phospho-L-histidine.</text>
        <dbReference type="EC" id="2.7.13.3"/>
    </reaction>
</comment>
<feature type="transmembrane region" description="Helical" evidence="11">
    <location>
        <begin position="69"/>
        <end position="92"/>
    </location>
</feature>
<keyword evidence="14" id="KW-1185">Reference proteome</keyword>
<comment type="caution">
    <text evidence="13">The sequence shown here is derived from an EMBL/GenBank/DDBJ whole genome shotgun (WGS) entry which is preliminary data.</text>
</comment>
<sequence>MEYIKVFLINTAVLITVAYIGNVIYKHVLGRAPVHLKTAGWVLIAIFAGWTSSFFGYKLDENVIFDLRIVPLIISAVAYPQPLLLIVIGIGTGLMRLTFGLTPAAYVGVLNLSLLGLAAAAMTPWLRRSRTSVLVKGLIVILVINILNTVNIAVFGVIPFGRYMTDIMPATLPGGVVLSILFGLIARDFHLEHMRSQQIQQANRLLSEQTEELHKNKIVLEERAKQLMIASQYKSEFLANMSHELRTPLNSIINLSQMVEEHEGSLTGEEISVYGSIIHRSGQDLLLLINDILDLSKVEAGKLEVANEIISVSEIPVLVWQQFDVIARQKGLQFELVEREGLPDFIVSDPQRIQQILRNLLSNAFKFTHSGGVSLTIRTERRRDGKRETEWIAFDVRDTGIGIAKNKHVRIFEAFQQADGTISRQYGGTGLGLSISRDLARLLGGFIVLNSEEGKGSTFSLYLPISPGGR</sequence>
<dbReference type="Pfam" id="PF02518">
    <property type="entry name" value="HATPase_c"/>
    <property type="match status" value="1"/>
</dbReference>
<keyword evidence="9" id="KW-0902">Two-component regulatory system</keyword>
<keyword evidence="4" id="KW-0597">Phosphoprotein</keyword>
<evidence type="ECO:0000256" key="4">
    <source>
        <dbReference type="ARBA" id="ARBA00022553"/>
    </source>
</evidence>
<dbReference type="InterPro" id="IPR003594">
    <property type="entry name" value="HATPase_dom"/>
</dbReference>
<feature type="domain" description="Histidine kinase" evidence="12">
    <location>
        <begin position="240"/>
        <end position="467"/>
    </location>
</feature>
<evidence type="ECO:0000313" key="13">
    <source>
        <dbReference type="EMBL" id="KAA8997238.1"/>
    </source>
</evidence>
<feature type="transmembrane region" description="Helical" evidence="11">
    <location>
        <begin position="167"/>
        <end position="186"/>
    </location>
</feature>
<dbReference type="Gene3D" id="1.10.287.130">
    <property type="match status" value="1"/>
</dbReference>
<keyword evidence="8" id="KW-0067">ATP-binding</keyword>
<evidence type="ECO:0000256" key="9">
    <source>
        <dbReference type="ARBA" id="ARBA00023012"/>
    </source>
</evidence>
<accession>A0A5J5FV73</accession>
<dbReference type="InterPro" id="IPR005467">
    <property type="entry name" value="His_kinase_dom"/>
</dbReference>
<dbReference type="InterPro" id="IPR003661">
    <property type="entry name" value="HisK_dim/P_dom"/>
</dbReference>
<dbReference type="FunFam" id="3.30.565.10:FF:000010">
    <property type="entry name" value="Sensor histidine kinase RcsC"/>
    <property type="match status" value="1"/>
</dbReference>
<evidence type="ECO:0000256" key="11">
    <source>
        <dbReference type="SAM" id="Phobius"/>
    </source>
</evidence>
<dbReference type="InterPro" id="IPR036890">
    <property type="entry name" value="HATPase_C_sf"/>
</dbReference>
<dbReference type="SUPFAM" id="SSF55874">
    <property type="entry name" value="ATPase domain of HSP90 chaperone/DNA topoisomerase II/histidine kinase"/>
    <property type="match status" value="1"/>
</dbReference>
<dbReference type="InterPro" id="IPR004358">
    <property type="entry name" value="Sig_transdc_His_kin-like_C"/>
</dbReference>
<dbReference type="GO" id="GO:0000155">
    <property type="term" value="F:phosphorelay sensor kinase activity"/>
    <property type="evidence" value="ECO:0007669"/>
    <property type="project" value="InterPro"/>
</dbReference>
<evidence type="ECO:0000256" key="8">
    <source>
        <dbReference type="ARBA" id="ARBA00022840"/>
    </source>
</evidence>
<keyword evidence="7 13" id="KW-0418">Kinase</keyword>
<reference evidence="13 14" key="1">
    <citation type="submission" date="2019-09" db="EMBL/GenBank/DDBJ databases">
        <title>Bacillus ochoae sp. nov., Paenibacillus whitsoniae sp. nov., Paenibacillus spiritus sp. nov. Isolated from the Mars Exploration Rover during spacecraft assembly.</title>
        <authorList>
            <person name="Seuylemezian A."/>
            <person name="Vaishampayan P."/>
        </authorList>
    </citation>
    <scope>NUCLEOTIDE SEQUENCE [LARGE SCALE GENOMIC DNA]</scope>
    <source>
        <strain evidence="13 14">MER_111</strain>
    </source>
</reference>
<name>A0A5J5FV73_9BACL</name>
<dbReference type="EC" id="2.7.13.3" evidence="3"/>
<keyword evidence="6" id="KW-0547">Nucleotide-binding</keyword>
<gene>
    <name evidence="13" type="ORF">F4V43_18285</name>
</gene>
<evidence type="ECO:0000259" key="12">
    <source>
        <dbReference type="PROSITE" id="PS50109"/>
    </source>
</evidence>
<evidence type="ECO:0000256" key="10">
    <source>
        <dbReference type="ARBA" id="ARBA00074306"/>
    </source>
</evidence>
<dbReference type="Proteomes" id="UP000367750">
    <property type="component" value="Unassembled WGS sequence"/>
</dbReference>
<dbReference type="SMART" id="SM00387">
    <property type="entry name" value="HATPase_c"/>
    <property type="match status" value="1"/>
</dbReference>
<dbReference type="Gene3D" id="3.30.565.10">
    <property type="entry name" value="Histidine kinase-like ATPase, C-terminal domain"/>
    <property type="match status" value="1"/>
</dbReference>
<dbReference type="PANTHER" id="PTHR43711">
    <property type="entry name" value="TWO-COMPONENT HISTIDINE KINASE"/>
    <property type="match status" value="1"/>
</dbReference>
<proteinExistence type="inferred from homology"/>
<feature type="transmembrane region" description="Helical" evidence="11">
    <location>
        <begin position="38"/>
        <end position="57"/>
    </location>
</feature>
<evidence type="ECO:0000256" key="7">
    <source>
        <dbReference type="ARBA" id="ARBA00022777"/>
    </source>
</evidence>
<evidence type="ECO:0000256" key="3">
    <source>
        <dbReference type="ARBA" id="ARBA00012438"/>
    </source>
</evidence>
<feature type="transmembrane region" description="Helical" evidence="11">
    <location>
        <begin position="7"/>
        <end position="26"/>
    </location>
</feature>
<organism evidence="13 14">
    <name type="scientific">Paenibacillus spiritus</name>
    <dbReference type="NCBI Taxonomy" id="2496557"/>
    <lineage>
        <taxon>Bacteria</taxon>
        <taxon>Bacillati</taxon>
        <taxon>Bacillota</taxon>
        <taxon>Bacilli</taxon>
        <taxon>Bacillales</taxon>
        <taxon>Paenibacillaceae</taxon>
        <taxon>Paenibacillus</taxon>
    </lineage>
</organism>
<evidence type="ECO:0000313" key="14">
    <source>
        <dbReference type="Proteomes" id="UP000367750"/>
    </source>
</evidence>
<keyword evidence="5" id="KW-0808">Transferase</keyword>
<dbReference type="SUPFAM" id="SSF47384">
    <property type="entry name" value="Homodimeric domain of signal transducing histidine kinase"/>
    <property type="match status" value="1"/>
</dbReference>
<feature type="transmembrane region" description="Helical" evidence="11">
    <location>
        <begin position="138"/>
        <end position="161"/>
    </location>
</feature>
<dbReference type="OrthoDB" id="9813394at2"/>
<comment type="similarity">
    <text evidence="2">In the N-terminal section; belongs to the phytochrome family.</text>
</comment>
<dbReference type="CDD" id="cd00082">
    <property type="entry name" value="HisKA"/>
    <property type="match status" value="1"/>
</dbReference>
<dbReference type="InterPro" id="IPR050736">
    <property type="entry name" value="Sensor_HK_Regulatory"/>
</dbReference>
<keyword evidence="11" id="KW-0472">Membrane</keyword>
<dbReference type="SMART" id="SM00388">
    <property type="entry name" value="HisKA"/>
    <property type="match status" value="1"/>
</dbReference>
<dbReference type="PRINTS" id="PR00344">
    <property type="entry name" value="BCTRLSENSOR"/>
</dbReference>
<dbReference type="RefSeq" id="WP_150459703.1">
    <property type="nucleotide sequence ID" value="NZ_VYKK01000030.1"/>
</dbReference>
<dbReference type="EMBL" id="VYKK01000030">
    <property type="protein sequence ID" value="KAA8997238.1"/>
    <property type="molecule type" value="Genomic_DNA"/>
</dbReference>
<evidence type="ECO:0000256" key="6">
    <source>
        <dbReference type="ARBA" id="ARBA00022741"/>
    </source>
</evidence>
<dbReference type="PROSITE" id="PS50109">
    <property type="entry name" value="HIS_KIN"/>
    <property type="match status" value="1"/>
</dbReference>
<keyword evidence="11" id="KW-1133">Transmembrane helix</keyword>
<evidence type="ECO:0000256" key="5">
    <source>
        <dbReference type="ARBA" id="ARBA00022679"/>
    </source>
</evidence>
<evidence type="ECO:0000256" key="1">
    <source>
        <dbReference type="ARBA" id="ARBA00000085"/>
    </source>
</evidence>
<dbReference type="InterPro" id="IPR036097">
    <property type="entry name" value="HisK_dim/P_sf"/>
</dbReference>
<keyword evidence="11" id="KW-0812">Transmembrane</keyword>
<dbReference type="GO" id="GO:0005524">
    <property type="term" value="F:ATP binding"/>
    <property type="evidence" value="ECO:0007669"/>
    <property type="project" value="UniProtKB-KW"/>
</dbReference>
<dbReference type="PANTHER" id="PTHR43711:SF26">
    <property type="entry name" value="SENSOR HISTIDINE KINASE RCSC"/>
    <property type="match status" value="1"/>
</dbReference>